<dbReference type="AlphaFoldDB" id="A0A0M3HT64"/>
<feature type="region of interest" description="Disordered" evidence="1">
    <location>
        <begin position="34"/>
        <end position="57"/>
    </location>
</feature>
<dbReference type="Proteomes" id="UP000036681">
    <property type="component" value="Unplaced"/>
</dbReference>
<accession>A0A0M3HT64</accession>
<keyword evidence="2" id="KW-1185">Reference proteome</keyword>
<evidence type="ECO:0000313" key="3">
    <source>
        <dbReference type="WBParaSite" id="ALUE_0000579001-mRNA-1"/>
    </source>
</evidence>
<name>A0A0M3HT64_ASCLU</name>
<reference evidence="3" key="1">
    <citation type="submission" date="2017-02" db="UniProtKB">
        <authorList>
            <consortium name="WormBaseParasite"/>
        </authorList>
    </citation>
    <scope>IDENTIFICATION</scope>
</reference>
<evidence type="ECO:0000256" key="1">
    <source>
        <dbReference type="SAM" id="MobiDB-lite"/>
    </source>
</evidence>
<proteinExistence type="predicted"/>
<protein>
    <submittedName>
        <fullName evidence="3">Uncharacterized protein</fullName>
    </submittedName>
</protein>
<organism evidence="2 3">
    <name type="scientific">Ascaris lumbricoides</name>
    <name type="common">Giant roundworm</name>
    <dbReference type="NCBI Taxonomy" id="6252"/>
    <lineage>
        <taxon>Eukaryota</taxon>
        <taxon>Metazoa</taxon>
        <taxon>Ecdysozoa</taxon>
        <taxon>Nematoda</taxon>
        <taxon>Chromadorea</taxon>
        <taxon>Rhabditida</taxon>
        <taxon>Spirurina</taxon>
        <taxon>Ascaridomorpha</taxon>
        <taxon>Ascaridoidea</taxon>
        <taxon>Ascarididae</taxon>
        <taxon>Ascaris</taxon>
    </lineage>
</organism>
<sequence length="78" mass="8918">MKVHTEGSSPSRPQSNAIFRNQRLIPLSELRENRVDATQTDSEILSNSPLDGDRKRMTESRETAYIWGMLLGNFLIKI</sequence>
<dbReference type="WBParaSite" id="ALUE_0000579001-mRNA-1">
    <property type="protein sequence ID" value="ALUE_0000579001-mRNA-1"/>
    <property type="gene ID" value="ALUE_0000579001"/>
</dbReference>
<evidence type="ECO:0000313" key="2">
    <source>
        <dbReference type="Proteomes" id="UP000036681"/>
    </source>
</evidence>
<feature type="compositionally biased region" description="Polar residues" evidence="1">
    <location>
        <begin position="36"/>
        <end position="49"/>
    </location>
</feature>